<name>A0A9D4V519_ADICA</name>
<reference evidence="3 4" key="1">
    <citation type="submission" date="2021-01" db="EMBL/GenBank/DDBJ databases">
        <title>Adiantum capillus-veneris genome.</title>
        <authorList>
            <person name="Fang Y."/>
            <person name="Liao Q."/>
        </authorList>
    </citation>
    <scope>NUCLEOTIDE SEQUENCE [LARGE SCALE GENOMIC DNA]</scope>
    <source>
        <strain evidence="3">H3</strain>
        <tissue evidence="3">Leaf</tissue>
    </source>
</reference>
<dbReference type="OrthoDB" id="185373at2759"/>
<keyword evidence="4" id="KW-1185">Reference proteome</keyword>
<proteinExistence type="predicted"/>
<evidence type="ECO:0000313" key="3">
    <source>
        <dbReference type="EMBL" id="KAI5079935.1"/>
    </source>
</evidence>
<dbReference type="Pfam" id="PF01535">
    <property type="entry name" value="PPR"/>
    <property type="match status" value="1"/>
</dbReference>
<dbReference type="PROSITE" id="PS51375">
    <property type="entry name" value="PPR"/>
    <property type="match status" value="1"/>
</dbReference>
<dbReference type="Gene3D" id="1.25.40.10">
    <property type="entry name" value="Tetratricopeptide repeat domain"/>
    <property type="match status" value="1"/>
</dbReference>
<evidence type="ECO:0000256" key="2">
    <source>
        <dbReference type="PROSITE-ProRule" id="PRU00708"/>
    </source>
</evidence>
<dbReference type="InterPro" id="IPR011990">
    <property type="entry name" value="TPR-like_helical_dom_sf"/>
</dbReference>
<dbReference type="NCBIfam" id="TIGR00756">
    <property type="entry name" value="PPR"/>
    <property type="match status" value="1"/>
</dbReference>
<evidence type="ECO:0000256" key="1">
    <source>
        <dbReference type="ARBA" id="ARBA00022737"/>
    </source>
</evidence>
<sequence length="230" mass="26006">MHQLEQWPRSPSCRRLAHQHVALSIAERDPAKISSEKTLANIEKAFSEMGSDDSTRPLPPRYVLHQFFEQTRSIASVAELLSKGVWNSEVQIALKSLGIRYDPPLVTQVLRLDIPRDVALSFFQWLKGVRQFKHNEYTYGAMLNALGRAGHFHEMQKLFDEMEADACLVTPVTLSNVMLWYSKAKDEKGITAHWRLLRQTGAKLSTAIYAVYIEHLLRGFGNNAVGALGS</sequence>
<dbReference type="PANTHER" id="PTHR47003">
    <property type="entry name" value="OS01G0970900 PROTEIN"/>
    <property type="match status" value="1"/>
</dbReference>
<protein>
    <recommendedName>
        <fullName evidence="5">Pentatricopeptide repeat-containing protein</fullName>
    </recommendedName>
</protein>
<dbReference type="InterPro" id="IPR044578">
    <property type="entry name" value="BIR6-like"/>
</dbReference>
<dbReference type="EMBL" id="JABFUD020000005">
    <property type="protein sequence ID" value="KAI5079935.1"/>
    <property type="molecule type" value="Genomic_DNA"/>
</dbReference>
<dbReference type="InterPro" id="IPR002885">
    <property type="entry name" value="PPR_rpt"/>
</dbReference>
<dbReference type="AlphaFoldDB" id="A0A9D4V519"/>
<accession>A0A9D4V519</accession>
<dbReference type="Proteomes" id="UP000886520">
    <property type="component" value="Chromosome 5"/>
</dbReference>
<comment type="caution">
    <text evidence="3">The sequence shown here is derived from an EMBL/GenBank/DDBJ whole genome shotgun (WGS) entry which is preliminary data.</text>
</comment>
<keyword evidence="1" id="KW-0677">Repeat</keyword>
<organism evidence="3 4">
    <name type="scientific">Adiantum capillus-veneris</name>
    <name type="common">Maidenhair fern</name>
    <dbReference type="NCBI Taxonomy" id="13818"/>
    <lineage>
        <taxon>Eukaryota</taxon>
        <taxon>Viridiplantae</taxon>
        <taxon>Streptophyta</taxon>
        <taxon>Embryophyta</taxon>
        <taxon>Tracheophyta</taxon>
        <taxon>Polypodiopsida</taxon>
        <taxon>Polypodiidae</taxon>
        <taxon>Polypodiales</taxon>
        <taxon>Pteridineae</taxon>
        <taxon>Pteridaceae</taxon>
        <taxon>Vittarioideae</taxon>
        <taxon>Adiantum</taxon>
    </lineage>
</organism>
<feature type="repeat" description="PPR" evidence="2">
    <location>
        <begin position="135"/>
        <end position="169"/>
    </location>
</feature>
<dbReference type="GO" id="GO:0008380">
    <property type="term" value="P:RNA splicing"/>
    <property type="evidence" value="ECO:0007669"/>
    <property type="project" value="InterPro"/>
</dbReference>
<evidence type="ECO:0000313" key="4">
    <source>
        <dbReference type="Proteomes" id="UP000886520"/>
    </source>
</evidence>
<gene>
    <name evidence="3" type="ORF">GOP47_0005414</name>
</gene>
<dbReference type="PANTHER" id="PTHR47003:SF11">
    <property type="entry name" value="PPR SUPERFAMILY PROTEIN"/>
    <property type="match status" value="1"/>
</dbReference>
<evidence type="ECO:0008006" key="5">
    <source>
        <dbReference type="Google" id="ProtNLM"/>
    </source>
</evidence>